<dbReference type="SUPFAM" id="SSF47413">
    <property type="entry name" value="lambda repressor-like DNA-binding domains"/>
    <property type="match status" value="1"/>
</dbReference>
<dbReference type="Proteomes" id="UP000239837">
    <property type="component" value="Chromosome"/>
</dbReference>
<feature type="signal peptide" evidence="1">
    <location>
        <begin position="1"/>
        <end position="33"/>
    </location>
</feature>
<dbReference type="EMBL" id="FMTB01000053">
    <property type="protein sequence ID" value="SCW16021.1"/>
    <property type="molecule type" value="Genomic_DNA"/>
</dbReference>
<dbReference type="PROSITE" id="PS51257">
    <property type="entry name" value="PROKAR_LIPOPROTEIN"/>
    <property type="match status" value="1"/>
</dbReference>
<feature type="chain" id="PRO_5044479632" evidence="1">
    <location>
        <begin position="34"/>
        <end position="166"/>
    </location>
</feature>
<name>A0AB74EH73_NEIGO</name>
<evidence type="ECO:0000313" key="4">
    <source>
        <dbReference type="EMBL" id="SBQ21182.1"/>
    </source>
</evidence>
<proteinExistence type="predicted"/>
<dbReference type="GO" id="GO:0003677">
    <property type="term" value="F:DNA binding"/>
    <property type="evidence" value="ECO:0007669"/>
    <property type="project" value="InterPro"/>
</dbReference>
<sequence length="166" mass="18095">MKNCTPTNGTWFKMGATLTVAVAACTVSTPTSAIPVTHIKCLRINGQIKCVKPISPNTTPAAEHIEHVRKNPRRKAAMDRAAARIADKIALKAGGETFVSLRMKKGFTQSELATAAGLPQPYLSRIENSKQSLQDKTVQKLANALGVSPLEVRAAFERRYEYMEQA</sequence>
<evidence type="ECO:0000259" key="2">
    <source>
        <dbReference type="PROSITE" id="PS50943"/>
    </source>
</evidence>
<keyword evidence="1" id="KW-0732">Signal</keyword>
<dbReference type="PROSITE" id="PS50943">
    <property type="entry name" value="HTH_CROC1"/>
    <property type="match status" value="1"/>
</dbReference>
<feature type="domain" description="HTH cro/C1-type" evidence="2">
    <location>
        <begin position="101"/>
        <end position="152"/>
    </location>
</feature>
<organism evidence="3">
    <name type="scientific">Neisseria gonorrhoeae</name>
    <dbReference type="NCBI Taxonomy" id="485"/>
    <lineage>
        <taxon>Bacteria</taxon>
        <taxon>Pseudomonadati</taxon>
        <taxon>Pseudomonadota</taxon>
        <taxon>Betaproteobacteria</taxon>
        <taxon>Neisseriales</taxon>
        <taxon>Neisseriaceae</taxon>
        <taxon>Neisseria</taxon>
    </lineage>
</organism>
<evidence type="ECO:0000313" key="3">
    <source>
        <dbReference type="EMBL" id="SBN24460.1"/>
    </source>
</evidence>
<reference evidence="5 6" key="2">
    <citation type="submission" date="2016-09" db="EMBL/GenBank/DDBJ databases">
        <authorList>
            <person name="Kumanski S."/>
            <person name="Beatrice B."/>
        </authorList>
    </citation>
    <scope>NUCLEOTIDE SEQUENCE [LARGE SCALE GENOMIC DNA]</scope>
    <source>
        <strain evidence="5">Mankind</strain>
    </source>
</reference>
<dbReference type="AlphaFoldDB" id="A0AB74EH73"/>
<dbReference type="CDD" id="cd00093">
    <property type="entry name" value="HTH_XRE"/>
    <property type="match status" value="1"/>
</dbReference>
<dbReference type="InterPro" id="IPR010982">
    <property type="entry name" value="Lambda_DNA-bd_dom_sf"/>
</dbReference>
<evidence type="ECO:0000256" key="1">
    <source>
        <dbReference type="SAM" id="SignalP"/>
    </source>
</evidence>
<accession>A0AB74EH73</accession>
<evidence type="ECO:0000313" key="6">
    <source>
        <dbReference type="Proteomes" id="UP000182484"/>
    </source>
</evidence>
<gene>
    <name evidence="5" type="ORF">ESCNG_570004</name>
    <name evidence="4" type="ORF">WHOF_01289</name>
    <name evidence="3" type="ORF">WHOF_02105</name>
</gene>
<dbReference type="Gene3D" id="1.10.260.40">
    <property type="entry name" value="lambda repressor-like DNA-binding domains"/>
    <property type="match status" value="1"/>
</dbReference>
<dbReference type="Gene3D" id="6.10.250.2240">
    <property type="match status" value="1"/>
</dbReference>
<reference evidence="3" key="1">
    <citation type="submission" date="2016-05" db="EMBL/GenBank/DDBJ databases">
        <authorList>
            <consortium name="Pathogen Informatics"/>
        </authorList>
    </citation>
    <scope>NUCLEOTIDE SEQUENCE</scope>
    <source>
        <strain evidence="3">WHO F</strain>
    </source>
</reference>
<protein>
    <submittedName>
        <fullName evidence="3">Phage associated protein</fullName>
    </submittedName>
    <submittedName>
        <fullName evidence="5">Phage protein</fullName>
    </submittedName>
</protein>
<dbReference type="SMART" id="SM00530">
    <property type="entry name" value="HTH_XRE"/>
    <property type="match status" value="1"/>
</dbReference>
<dbReference type="EMBL" id="FLKW01000054">
    <property type="protein sequence ID" value="SBN24460.1"/>
    <property type="molecule type" value="Genomic_DNA"/>
</dbReference>
<dbReference type="EMBL" id="LT591897">
    <property type="protein sequence ID" value="SBQ21182.1"/>
    <property type="molecule type" value="Genomic_DNA"/>
</dbReference>
<dbReference type="Pfam" id="PF01381">
    <property type="entry name" value="HTH_3"/>
    <property type="match status" value="1"/>
</dbReference>
<dbReference type="Proteomes" id="UP000182484">
    <property type="component" value="Unassembled WGS sequence"/>
</dbReference>
<evidence type="ECO:0000313" key="5">
    <source>
        <dbReference type="EMBL" id="SCW16021.1"/>
    </source>
</evidence>
<dbReference type="InterPro" id="IPR001387">
    <property type="entry name" value="Cro/C1-type_HTH"/>
</dbReference>